<gene>
    <name evidence="1" type="ORF">AB835_11565</name>
</gene>
<dbReference type="Pfam" id="PF13665">
    <property type="entry name" value="Tox-PAAR-like"/>
    <property type="match status" value="1"/>
</dbReference>
<dbReference type="STRING" id="62101.AB835_11565"/>
<evidence type="ECO:0000313" key="2">
    <source>
        <dbReference type="Proteomes" id="UP000242502"/>
    </source>
</evidence>
<organism evidence="1 2">
    <name type="scientific">Candidatus Endobugula sertula</name>
    <name type="common">Bugula neritina bacterial symbiont</name>
    <dbReference type="NCBI Taxonomy" id="62101"/>
    <lineage>
        <taxon>Bacteria</taxon>
        <taxon>Pseudomonadati</taxon>
        <taxon>Pseudomonadota</taxon>
        <taxon>Gammaproteobacteria</taxon>
        <taxon>Cellvibrionales</taxon>
        <taxon>Cellvibrionaceae</taxon>
        <taxon>Candidatus Endobugula</taxon>
    </lineage>
</organism>
<dbReference type="EMBL" id="MDLC01000046">
    <property type="protein sequence ID" value="ODS22931.1"/>
    <property type="molecule type" value="Genomic_DNA"/>
</dbReference>
<name>A0A1D2QMX2_9GAMM</name>
<dbReference type="AlphaFoldDB" id="A0A1D2QMX2"/>
<accession>A0A1D2QMX2</accession>
<proteinExistence type="predicted"/>
<comment type="caution">
    <text evidence="1">The sequence shown here is derived from an EMBL/GenBank/DDBJ whole genome shotgun (WGS) entry which is preliminary data.</text>
</comment>
<protein>
    <submittedName>
        <fullName evidence="1">Uncharacterized protein</fullName>
    </submittedName>
</protein>
<evidence type="ECO:0000313" key="1">
    <source>
        <dbReference type="EMBL" id="ODS22931.1"/>
    </source>
</evidence>
<sequence>MFANTQMFALKLGFPDVCKTLVALAVVPIPYPNMAFTSTAIPNIFNQFISCMPVHNMMTTEPTSTGDESGLLLGAVSQLIKGPSQHLLGSVKVFRSVMPATKMLAISGHNGIALNIPGSTLTPSQVKVLHLS</sequence>
<dbReference type="Proteomes" id="UP000242502">
    <property type="component" value="Unassembled WGS sequence"/>
</dbReference>
<reference evidence="1 2" key="1">
    <citation type="journal article" date="2016" name="Appl. Environ. Microbiol.">
        <title>Lack of Overt Genome Reduction in the Bryostatin-Producing Bryozoan Symbiont "Candidatus Endobugula sertula".</title>
        <authorList>
            <person name="Miller I.J."/>
            <person name="Vanee N."/>
            <person name="Fong S.S."/>
            <person name="Lim-Fong G.E."/>
            <person name="Kwan J.C."/>
        </authorList>
    </citation>
    <scope>NUCLEOTIDE SEQUENCE [LARGE SCALE GENOMIC DNA]</scope>
    <source>
        <strain evidence="1">AB1-4</strain>
    </source>
</reference>